<accession>A0A1Y6CQV6</accession>
<dbReference type="Proteomes" id="UP000192907">
    <property type="component" value="Unassembled WGS sequence"/>
</dbReference>
<dbReference type="SUPFAM" id="SSF48403">
    <property type="entry name" value="Ankyrin repeat"/>
    <property type="match status" value="1"/>
</dbReference>
<keyword evidence="1" id="KW-0472">Membrane</keyword>
<dbReference type="AlphaFoldDB" id="A0A1Y6CQV6"/>
<reference evidence="3" key="1">
    <citation type="submission" date="2017-04" db="EMBL/GenBank/DDBJ databases">
        <authorList>
            <person name="Varghese N."/>
            <person name="Submissions S."/>
        </authorList>
    </citation>
    <scope>NUCLEOTIDE SEQUENCE [LARGE SCALE GENOMIC DNA]</scope>
    <source>
        <strain evidence="3">RKEM611</strain>
    </source>
</reference>
<proteinExistence type="predicted"/>
<protein>
    <recommendedName>
        <fullName evidence="4">Ankyrin repeat-containing protein</fullName>
    </recommendedName>
</protein>
<evidence type="ECO:0000256" key="1">
    <source>
        <dbReference type="SAM" id="Phobius"/>
    </source>
</evidence>
<dbReference type="EMBL" id="FWZT01000045">
    <property type="protein sequence ID" value="SMF83199.1"/>
    <property type="molecule type" value="Genomic_DNA"/>
</dbReference>
<gene>
    <name evidence="2" type="ORF">SAMN06296036_14510</name>
</gene>
<feature type="transmembrane region" description="Helical" evidence="1">
    <location>
        <begin position="5"/>
        <end position="23"/>
    </location>
</feature>
<organism evidence="2 3">
    <name type="scientific">Pseudobacteriovorax antillogorgiicola</name>
    <dbReference type="NCBI Taxonomy" id="1513793"/>
    <lineage>
        <taxon>Bacteria</taxon>
        <taxon>Pseudomonadati</taxon>
        <taxon>Bdellovibrionota</taxon>
        <taxon>Oligoflexia</taxon>
        <taxon>Oligoflexales</taxon>
        <taxon>Pseudobacteriovoracaceae</taxon>
        <taxon>Pseudobacteriovorax</taxon>
    </lineage>
</organism>
<name>A0A1Y6CQV6_9BACT</name>
<dbReference type="OrthoDB" id="9812708at2"/>
<evidence type="ECO:0000313" key="3">
    <source>
        <dbReference type="Proteomes" id="UP000192907"/>
    </source>
</evidence>
<keyword evidence="3" id="KW-1185">Reference proteome</keyword>
<dbReference type="InterPro" id="IPR036770">
    <property type="entry name" value="Ankyrin_rpt-contain_sf"/>
</dbReference>
<dbReference type="RefSeq" id="WP_132326262.1">
    <property type="nucleotide sequence ID" value="NZ_FWZT01000045.1"/>
</dbReference>
<keyword evidence="1" id="KW-0812">Transmembrane</keyword>
<dbReference type="Gene3D" id="1.25.40.20">
    <property type="entry name" value="Ankyrin repeat-containing domain"/>
    <property type="match status" value="1"/>
</dbReference>
<evidence type="ECO:0008006" key="4">
    <source>
        <dbReference type="Google" id="ProtNLM"/>
    </source>
</evidence>
<sequence>MNKTIVMVIIGVLGVILLFYLYFPSKDEGEIICRGKIEEIRKIVASPNFDPNQYIAGEWTPLTIVSEIFCSGPVFPKVKLLLENGANPNMPDKAGRLPLFSLIQSFVKPTGEDFQERKIDLKDPDLKTSVDLLLGAGANPFARDSFRGKSIVDYAEESELTDLQKWFDEASLEKNK</sequence>
<evidence type="ECO:0000313" key="2">
    <source>
        <dbReference type="EMBL" id="SMF83199.1"/>
    </source>
</evidence>
<dbReference type="STRING" id="1513793.SAMN06296036_14510"/>
<keyword evidence="1" id="KW-1133">Transmembrane helix</keyword>